<proteinExistence type="predicted"/>
<evidence type="ECO:0000313" key="1">
    <source>
        <dbReference type="EMBL" id="KRM30332.1"/>
    </source>
</evidence>
<organism evidence="1 2">
    <name type="scientific">Ligilactobacillus acidipiscis DSM 15836</name>
    <dbReference type="NCBI Taxonomy" id="1423716"/>
    <lineage>
        <taxon>Bacteria</taxon>
        <taxon>Bacillati</taxon>
        <taxon>Bacillota</taxon>
        <taxon>Bacilli</taxon>
        <taxon>Lactobacillales</taxon>
        <taxon>Lactobacillaceae</taxon>
        <taxon>Ligilactobacillus</taxon>
    </lineage>
</organism>
<sequence length="69" mass="7598">MTIAETPKVKNKYAEQAIGHQMRSMNNLMGAINGTTDQEYLNVDRSQITGGLPDSDSPVQIGDYVEKIN</sequence>
<dbReference type="EMBL" id="AZFI01000017">
    <property type="protein sequence ID" value="KRM30332.1"/>
    <property type="molecule type" value="Genomic_DNA"/>
</dbReference>
<evidence type="ECO:0000313" key="2">
    <source>
        <dbReference type="Proteomes" id="UP000051217"/>
    </source>
</evidence>
<comment type="caution">
    <text evidence="1">The sequence shown here is derived from an EMBL/GenBank/DDBJ whole genome shotgun (WGS) entry which is preliminary data.</text>
</comment>
<gene>
    <name evidence="1" type="ORF">FC65_GL000672</name>
</gene>
<reference evidence="1 2" key="1">
    <citation type="journal article" date="2015" name="Genome Announc.">
        <title>Expanding the biotechnology potential of lactobacilli through comparative genomics of 213 strains and associated genera.</title>
        <authorList>
            <person name="Sun Z."/>
            <person name="Harris H.M."/>
            <person name="McCann A."/>
            <person name="Guo C."/>
            <person name="Argimon S."/>
            <person name="Zhang W."/>
            <person name="Yang X."/>
            <person name="Jeffery I.B."/>
            <person name="Cooney J.C."/>
            <person name="Kagawa T.F."/>
            <person name="Liu W."/>
            <person name="Song Y."/>
            <person name="Salvetti E."/>
            <person name="Wrobel A."/>
            <person name="Rasinkangas P."/>
            <person name="Parkhill J."/>
            <person name="Rea M.C."/>
            <person name="O'Sullivan O."/>
            <person name="Ritari J."/>
            <person name="Douillard F.P."/>
            <person name="Paul Ross R."/>
            <person name="Yang R."/>
            <person name="Briner A.E."/>
            <person name="Felis G.E."/>
            <person name="de Vos W.M."/>
            <person name="Barrangou R."/>
            <person name="Klaenhammer T.R."/>
            <person name="Caufield P.W."/>
            <person name="Cui Y."/>
            <person name="Zhang H."/>
            <person name="O'Toole P.W."/>
        </authorList>
    </citation>
    <scope>NUCLEOTIDE SEQUENCE [LARGE SCALE GENOMIC DNA]</scope>
    <source>
        <strain evidence="1 2">DSM 15836</strain>
    </source>
</reference>
<accession>A0ABR5PLZ3</accession>
<protein>
    <submittedName>
        <fullName evidence="1">Uncharacterized protein</fullName>
    </submittedName>
</protein>
<keyword evidence="2" id="KW-1185">Reference proteome</keyword>
<dbReference type="Proteomes" id="UP000051217">
    <property type="component" value="Unassembled WGS sequence"/>
</dbReference>
<name>A0ABR5PLZ3_9LACO</name>